<dbReference type="InterPro" id="IPR002938">
    <property type="entry name" value="FAD-bd"/>
</dbReference>
<gene>
    <name evidence="2" type="ORF">OTI717_LOCUS43113</name>
</gene>
<dbReference type="EMBL" id="CAJOAX010058690">
    <property type="protein sequence ID" value="CAF4336346.1"/>
    <property type="molecule type" value="Genomic_DNA"/>
</dbReference>
<proteinExistence type="predicted"/>
<comment type="caution">
    <text evidence="2">The sequence shown here is derived from an EMBL/GenBank/DDBJ whole genome shotgun (WGS) entry which is preliminary data.</text>
</comment>
<dbReference type="Pfam" id="PF01494">
    <property type="entry name" value="FAD_binding_3"/>
    <property type="match status" value="1"/>
</dbReference>
<sequence>ALATVKPPIPPPSIATELVDILKEPLEKSGILYYSHNMTNIKQDKDGVAISFDNEKQQKTVQVDMVIGADGIHSTVVKQIFTQTAHIHCPLLPARKVINPP</sequence>
<evidence type="ECO:0000313" key="3">
    <source>
        <dbReference type="Proteomes" id="UP000663823"/>
    </source>
</evidence>
<dbReference type="AlphaFoldDB" id="A0A820K9D0"/>
<evidence type="ECO:0000313" key="2">
    <source>
        <dbReference type="EMBL" id="CAF4336346.1"/>
    </source>
</evidence>
<name>A0A820K9D0_9BILA</name>
<feature type="domain" description="FAD-binding" evidence="1">
    <location>
        <begin position="16"/>
        <end position="83"/>
    </location>
</feature>
<dbReference type="Proteomes" id="UP000663823">
    <property type="component" value="Unassembled WGS sequence"/>
</dbReference>
<reference evidence="2" key="1">
    <citation type="submission" date="2021-02" db="EMBL/GenBank/DDBJ databases">
        <authorList>
            <person name="Nowell W R."/>
        </authorList>
    </citation>
    <scope>NUCLEOTIDE SEQUENCE</scope>
</reference>
<protein>
    <recommendedName>
        <fullName evidence="1">FAD-binding domain-containing protein</fullName>
    </recommendedName>
</protein>
<dbReference type="InterPro" id="IPR036188">
    <property type="entry name" value="FAD/NAD-bd_sf"/>
</dbReference>
<feature type="non-terminal residue" evidence="2">
    <location>
        <position position="1"/>
    </location>
</feature>
<dbReference type="SUPFAM" id="SSF51905">
    <property type="entry name" value="FAD/NAD(P)-binding domain"/>
    <property type="match status" value="1"/>
</dbReference>
<organism evidence="2 3">
    <name type="scientific">Rotaria sordida</name>
    <dbReference type="NCBI Taxonomy" id="392033"/>
    <lineage>
        <taxon>Eukaryota</taxon>
        <taxon>Metazoa</taxon>
        <taxon>Spiralia</taxon>
        <taxon>Gnathifera</taxon>
        <taxon>Rotifera</taxon>
        <taxon>Eurotatoria</taxon>
        <taxon>Bdelloidea</taxon>
        <taxon>Philodinida</taxon>
        <taxon>Philodinidae</taxon>
        <taxon>Rotaria</taxon>
    </lineage>
</organism>
<dbReference type="Gene3D" id="3.50.50.60">
    <property type="entry name" value="FAD/NAD(P)-binding domain"/>
    <property type="match status" value="1"/>
</dbReference>
<accession>A0A820K9D0</accession>
<dbReference type="GO" id="GO:0071949">
    <property type="term" value="F:FAD binding"/>
    <property type="evidence" value="ECO:0007669"/>
    <property type="project" value="InterPro"/>
</dbReference>
<evidence type="ECO:0000259" key="1">
    <source>
        <dbReference type="Pfam" id="PF01494"/>
    </source>
</evidence>